<evidence type="ECO:0000256" key="1">
    <source>
        <dbReference type="ARBA" id="ARBA00004781"/>
    </source>
</evidence>
<organism evidence="8 9">
    <name type="scientific">Achromobacter ruhlandii</name>
    <dbReference type="NCBI Taxonomy" id="72557"/>
    <lineage>
        <taxon>Bacteria</taxon>
        <taxon>Pseudomonadati</taxon>
        <taxon>Pseudomonadota</taxon>
        <taxon>Betaproteobacteria</taxon>
        <taxon>Burkholderiales</taxon>
        <taxon>Alcaligenaceae</taxon>
        <taxon>Achromobacter</taxon>
    </lineage>
</organism>
<evidence type="ECO:0000259" key="7">
    <source>
        <dbReference type="Pfam" id="PF04321"/>
    </source>
</evidence>
<keyword evidence="9" id="KW-1185">Reference proteome</keyword>
<keyword evidence="6 8" id="KW-0560">Oxidoreductase</keyword>
<dbReference type="GO" id="GO:0008831">
    <property type="term" value="F:dTDP-4-dehydrorhamnose reductase activity"/>
    <property type="evidence" value="ECO:0007669"/>
    <property type="project" value="UniProtKB-EC"/>
</dbReference>
<evidence type="ECO:0000256" key="5">
    <source>
        <dbReference type="ARBA" id="ARBA00048200"/>
    </source>
</evidence>
<dbReference type="InterPro" id="IPR036291">
    <property type="entry name" value="NAD(P)-bd_dom_sf"/>
</dbReference>
<dbReference type="Gene3D" id="3.90.25.10">
    <property type="entry name" value="UDP-galactose 4-epimerase, domain 1"/>
    <property type="match status" value="1"/>
</dbReference>
<dbReference type="PANTHER" id="PTHR10491">
    <property type="entry name" value="DTDP-4-DEHYDRORHAMNOSE REDUCTASE"/>
    <property type="match status" value="1"/>
</dbReference>
<comment type="caution">
    <text evidence="8">The sequence shown here is derived from an EMBL/GenBank/DDBJ whole genome shotgun (WGS) entry which is preliminary data.</text>
</comment>
<gene>
    <name evidence="8" type="primary">rfbD_1</name>
    <name evidence="8" type="ORF">LMG7053_01955</name>
</gene>
<dbReference type="Proteomes" id="UP000494161">
    <property type="component" value="Unassembled WGS sequence"/>
</dbReference>
<dbReference type="EC" id="1.1.1.133" evidence="3 6"/>
<dbReference type="RefSeq" id="WP_049077092.1">
    <property type="nucleotide sequence ID" value="NZ_CADIKY010000003.1"/>
</dbReference>
<feature type="domain" description="RmlD-like substrate binding" evidence="7">
    <location>
        <begin position="1"/>
        <end position="291"/>
    </location>
</feature>
<proteinExistence type="inferred from homology"/>
<comment type="function">
    <text evidence="6">Catalyzes the reduction of dTDP-6-deoxy-L-lyxo-4-hexulose to yield dTDP-L-rhamnose.</text>
</comment>
<keyword evidence="6" id="KW-0521">NADP</keyword>
<accession>A0ABM8LSF3</accession>
<comment type="similarity">
    <text evidence="2 6">Belongs to the dTDP-4-dehydrorhamnose reductase family.</text>
</comment>
<comment type="catalytic activity">
    <reaction evidence="5 6">
        <text>dTDP-beta-L-rhamnose + NADP(+) = dTDP-4-dehydro-beta-L-rhamnose + NADPH + H(+)</text>
        <dbReference type="Rhea" id="RHEA:21796"/>
        <dbReference type="ChEBI" id="CHEBI:15378"/>
        <dbReference type="ChEBI" id="CHEBI:57510"/>
        <dbReference type="ChEBI" id="CHEBI:57783"/>
        <dbReference type="ChEBI" id="CHEBI:58349"/>
        <dbReference type="ChEBI" id="CHEBI:62830"/>
        <dbReference type="EC" id="1.1.1.133"/>
    </reaction>
</comment>
<sequence length="300" mass="32330">MKILLLGKDGQVGQELQRTLLPLGDTLALGRSEADLSDLPELRATLASHGPDIIVNAAAYTAVDKAESEPEAAARINMDAVSVLAQYAKTNNATLVHYSTDYVFGGTGETAHVETDLTSPQSVYGTTKRDGETAIIESGCRGLIFRTSWVFSSQGGNFLKTILRLAATKSELKVVADQYGAPTSAELIADVTALAIHGSRQGRLPNGIYHLAASGATNWCEFARYIVSQARAGGLELQLTADQIHPIPASEYPTPAKRPQNSRLNTDKLSQALQLRMPHWTLHTDRAIDQLIRLGNQKNA</sequence>
<dbReference type="InterPro" id="IPR029903">
    <property type="entry name" value="RmlD-like-bd"/>
</dbReference>
<evidence type="ECO:0000256" key="4">
    <source>
        <dbReference type="ARBA" id="ARBA00017099"/>
    </source>
</evidence>
<dbReference type="NCBIfam" id="NF007440">
    <property type="entry name" value="PRK09987.1"/>
    <property type="match status" value="1"/>
</dbReference>
<dbReference type="GeneID" id="55563595"/>
<comment type="pathway">
    <text evidence="1 6">Carbohydrate biosynthesis; dTDP-L-rhamnose biosynthesis.</text>
</comment>
<evidence type="ECO:0000256" key="3">
    <source>
        <dbReference type="ARBA" id="ARBA00012929"/>
    </source>
</evidence>
<dbReference type="Pfam" id="PF04321">
    <property type="entry name" value="RmlD_sub_bind"/>
    <property type="match status" value="1"/>
</dbReference>
<comment type="cofactor">
    <cofactor evidence="6">
        <name>Mg(2+)</name>
        <dbReference type="ChEBI" id="CHEBI:18420"/>
    </cofactor>
    <text evidence="6">Binds 1 Mg(2+) ion per monomer.</text>
</comment>
<protein>
    <recommendedName>
        <fullName evidence="4 6">dTDP-4-dehydrorhamnose reductase</fullName>
        <ecNumber evidence="3 6">1.1.1.133</ecNumber>
    </recommendedName>
</protein>
<dbReference type="Gene3D" id="3.40.50.720">
    <property type="entry name" value="NAD(P)-binding Rossmann-like Domain"/>
    <property type="match status" value="1"/>
</dbReference>
<dbReference type="EMBL" id="CADILJ010000012">
    <property type="protein sequence ID" value="CAB3945708.1"/>
    <property type="molecule type" value="Genomic_DNA"/>
</dbReference>
<reference evidence="8 9" key="1">
    <citation type="submission" date="2020-04" db="EMBL/GenBank/DDBJ databases">
        <authorList>
            <person name="De Canck E."/>
        </authorList>
    </citation>
    <scope>NUCLEOTIDE SEQUENCE [LARGE SCALE GENOMIC DNA]</scope>
    <source>
        <strain evidence="8 9">LMG 7053</strain>
    </source>
</reference>
<evidence type="ECO:0000313" key="9">
    <source>
        <dbReference type="Proteomes" id="UP000494161"/>
    </source>
</evidence>
<dbReference type="CDD" id="cd05254">
    <property type="entry name" value="dTDP_HR_like_SDR_e"/>
    <property type="match status" value="1"/>
</dbReference>
<dbReference type="PANTHER" id="PTHR10491:SF4">
    <property type="entry name" value="METHIONINE ADENOSYLTRANSFERASE 2 SUBUNIT BETA"/>
    <property type="match status" value="1"/>
</dbReference>
<dbReference type="NCBIfam" id="TIGR01214">
    <property type="entry name" value="rmlD"/>
    <property type="match status" value="1"/>
</dbReference>
<dbReference type="InterPro" id="IPR005913">
    <property type="entry name" value="dTDP_dehydrorham_reduct"/>
</dbReference>
<evidence type="ECO:0000256" key="6">
    <source>
        <dbReference type="RuleBase" id="RU364082"/>
    </source>
</evidence>
<evidence type="ECO:0000313" key="8">
    <source>
        <dbReference type="EMBL" id="CAB3945708.1"/>
    </source>
</evidence>
<name>A0ABM8LSF3_9BURK</name>
<evidence type="ECO:0000256" key="2">
    <source>
        <dbReference type="ARBA" id="ARBA00010944"/>
    </source>
</evidence>
<dbReference type="SUPFAM" id="SSF51735">
    <property type="entry name" value="NAD(P)-binding Rossmann-fold domains"/>
    <property type="match status" value="1"/>
</dbReference>